<evidence type="ECO:0000256" key="1">
    <source>
        <dbReference type="ARBA" id="ARBA00003408"/>
    </source>
</evidence>
<protein>
    <recommendedName>
        <fullName evidence="3">Probable multidrug resistance protein NorM</fullName>
    </recommendedName>
    <alternativeName>
        <fullName evidence="5">Multidrug-efflux transporter</fullName>
    </alternativeName>
</protein>
<evidence type="ECO:0000313" key="7">
    <source>
        <dbReference type="EMBL" id="MCU7379663.1"/>
    </source>
</evidence>
<dbReference type="Proteomes" id="UP001065549">
    <property type="component" value="Unassembled WGS sequence"/>
</dbReference>
<comment type="similarity">
    <text evidence="2">Belongs to the multi antimicrobial extrusion (MATE) (TC 2.A.66.1) family.</text>
</comment>
<evidence type="ECO:0000313" key="8">
    <source>
        <dbReference type="Proteomes" id="UP001065549"/>
    </source>
</evidence>
<sequence length="574" mass="62862">MESLGLKKNFISEKFKSIFLVSTLSMLVEYIVMLSDNVIAGNLVGERAVAAITLVGPAFSISVFFAFLVSQGTIILMAFAVGEGDREKANRYFSQGLILCFAVGAGLTVLFLLFREEVFRLGHVSQEVAAYAAQYYRYLCFIPLLQALNALFYGVVLNEGGERICMISSAAQVGGNIAMSLLLCSQMGVAGISLASVLSNILADAILCLQFFQKQNQLRFTWYCRLRSVLSMLKYSVNDSFRYLYLAAFQVSLNLFLVYRFGDNALITAAVILNLLNLMLSAFDGIGEGMQVLVNVYRGEKNQRGIFRSMRLGIFVSAAEGLAVTAALLLLSGQIPRLFGVGEGALLSQTQTAVCIYALSAVFISIGILLSAYYCFIDEIKLSLALSFLLLLFFPILCAVVFGGLWGLTGVWIGLAISSAAALAAGFLLVGGKCRDGKKVFPLLLDQEVLENQAAFDVPGTQDGVMELVGLLGRELTERGAQVRTKFRIELITEETGMLAVGKNPEHDFRIEASLLFDDGVTLVLRDNGQNYDVTEENKDLTSMQEYAADRIIGSNKEKKYMLTSGYNRTVFRF</sequence>
<keyword evidence="8" id="KW-1185">Reference proteome</keyword>
<dbReference type="RefSeq" id="WP_253020922.1">
    <property type="nucleotide sequence ID" value="NZ_JAOSHN010000006.1"/>
</dbReference>
<keyword evidence="6" id="KW-1133">Transmembrane helix</keyword>
<feature type="transmembrane region" description="Helical" evidence="6">
    <location>
        <begin position="17"/>
        <end position="34"/>
    </location>
</feature>
<evidence type="ECO:0000256" key="5">
    <source>
        <dbReference type="ARBA" id="ARBA00031636"/>
    </source>
</evidence>
<feature type="transmembrane region" description="Helical" evidence="6">
    <location>
        <begin position="92"/>
        <end position="115"/>
    </location>
</feature>
<gene>
    <name evidence="7" type="ORF">OBO34_15055</name>
</gene>
<dbReference type="InterPro" id="IPR002528">
    <property type="entry name" value="MATE_fam"/>
</dbReference>
<dbReference type="PANTHER" id="PTHR43298:SF2">
    <property type="entry name" value="FMN_FAD EXPORTER YEEO-RELATED"/>
    <property type="match status" value="1"/>
</dbReference>
<evidence type="ECO:0000256" key="2">
    <source>
        <dbReference type="ARBA" id="ARBA00010199"/>
    </source>
</evidence>
<dbReference type="AlphaFoldDB" id="A0A9J6QVX1"/>
<feature type="transmembrane region" description="Helical" evidence="6">
    <location>
        <begin position="265"/>
        <end position="283"/>
    </location>
</feature>
<comment type="function">
    <text evidence="1">Multidrug efflux pump.</text>
</comment>
<feature type="transmembrane region" description="Helical" evidence="6">
    <location>
        <begin position="411"/>
        <end position="430"/>
    </location>
</feature>
<dbReference type="GO" id="GO:0015297">
    <property type="term" value="F:antiporter activity"/>
    <property type="evidence" value="ECO:0007669"/>
    <property type="project" value="InterPro"/>
</dbReference>
<dbReference type="InterPro" id="IPR050222">
    <property type="entry name" value="MATE_MdtK"/>
</dbReference>
<dbReference type="EMBL" id="JAOSHN010000006">
    <property type="protein sequence ID" value="MCU7379663.1"/>
    <property type="molecule type" value="Genomic_DNA"/>
</dbReference>
<feature type="transmembrane region" description="Helical" evidence="6">
    <location>
        <begin position="135"/>
        <end position="157"/>
    </location>
</feature>
<keyword evidence="4" id="KW-0813">Transport</keyword>
<feature type="transmembrane region" description="Helical" evidence="6">
    <location>
        <begin position="351"/>
        <end position="377"/>
    </location>
</feature>
<keyword evidence="6" id="KW-0812">Transmembrane</keyword>
<proteinExistence type="inferred from homology"/>
<comment type="caution">
    <text evidence="7">The sequence shown here is derived from an EMBL/GenBank/DDBJ whole genome shotgun (WGS) entry which is preliminary data.</text>
</comment>
<organism evidence="7 8">
    <name type="scientific">Hominibacterium faecale</name>
    <dbReference type="NCBI Taxonomy" id="2839743"/>
    <lineage>
        <taxon>Bacteria</taxon>
        <taxon>Bacillati</taxon>
        <taxon>Bacillota</taxon>
        <taxon>Clostridia</taxon>
        <taxon>Peptostreptococcales</taxon>
        <taxon>Anaerovoracaceae</taxon>
        <taxon>Hominibacterium</taxon>
    </lineage>
</organism>
<accession>A0A9J6QVX1</accession>
<dbReference type="GO" id="GO:0005886">
    <property type="term" value="C:plasma membrane"/>
    <property type="evidence" value="ECO:0007669"/>
    <property type="project" value="TreeGrafter"/>
</dbReference>
<evidence type="ECO:0000256" key="6">
    <source>
        <dbReference type="SAM" id="Phobius"/>
    </source>
</evidence>
<keyword evidence="6" id="KW-0472">Membrane</keyword>
<dbReference type="GO" id="GO:0042910">
    <property type="term" value="F:xenobiotic transmembrane transporter activity"/>
    <property type="evidence" value="ECO:0007669"/>
    <property type="project" value="InterPro"/>
</dbReference>
<feature type="transmembrane region" description="Helical" evidence="6">
    <location>
        <begin position="241"/>
        <end position="259"/>
    </location>
</feature>
<feature type="transmembrane region" description="Helical" evidence="6">
    <location>
        <begin position="312"/>
        <end position="331"/>
    </location>
</feature>
<evidence type="ECO:0000256" key="4">
    <source>
        <dbReference type="ARBA" id="ARBA00022448"/>
    </source>
</evidence>
<feature type="transmembrane region" description="Helical" evidence="6">
    <location>
        <begin position="384"/>
        <end position="405"/>
    </location>
</feature>
<dbReference type="PANTHER" id="PTHR43298">
    <property type="entry name" value="MULTIDRUG RESISTANCE PROTEIN NORM-RELATED"/>
    <property type="match status" value="1"/>
</dbReference>
<feature type="transmembrane region" description="Helical" evidence="6">
    <location>
        <begin position="54"/>
        <end position="80"/>
    </location>
</feature>
<reference evidence="7" key="1">
    <citation type="submission" date="2022-09" db="EMBL/GenBank/DDBJ databases">
        <title>Culturomic study of gut microbiota in children with autism spectrum disorder.</title>
        <authorList>
            <person name="Efimov B.A."/>
            <person name="Chaplin A.V."/>
            <person name="Sokolova S.R."/>
            <person name="Pikina A.P."/>
            <person name="Korzhanova M."/>
            <person name="Belova V."/>
            <person name="Korostin D."/>
        </authorList>
    </citation>
    <scope>NUCLEOTIDE SEQUENCE</scope>
    <source>
        <strain evidence="7">ASD5510</strain>
    </source>
</reference>
<dbReference type="Pfam" id="PF01554">
    <property type="entry name" value="MatE"/>
    <property type="match status" value="2"/>
</dbReference>
<evidence type="ECO:0000256" key="3">
    <source>
        <dbReference type="ARBA" id="ARBA00020268"/>
    </source>
</evidence>
<feature type="transmembrane region" description="Helical" evidence="6">
    <location>
        <begin position="189"/>
        <end position="212"/>
    </location>
</feature>
<name>A0A9J6QVX1_9FIRM</name>